<evidence type="ECO:0008006" key="3">
    <source>
        <dbReference type="Google" id="ProtNLM"/>
    </source>
</evidence>
<dbReference type="Proteomes" id="UP000622860">
    <property type="component" value="Unassembled WGS sequence"/>
</dbReference>
<evidence type="ECO:0000313" key="1">
    <source>
        <dbReference type="EMBL" id="GGG64770.1"/>
    </source>
</evidence>
<protein>
    <recommendedName>
        <fullName evidence="3">Phage tail protein</fullName>
    </recommendedName>
</protein>
<sequence>MPTVVETFDPVTITNMSVQMFGTDGTKQDGTKFGAAGSVGGETVLRELIKRVEGFEAAKSSKPEKMTLTVSAHIKVQVMRDFFGFSNQDLKPGIYSYGTNSKGKRFTLTADVIDEFEDQTKLIAFVDCVSATGFVFTIENGADEVALMEISLEAYPDEFKQIYYEAMVAELDDPTVADTWHTQFDRTLVEAVPTP</sequence>
<organism evidence="1 2">
    <name type="scientific">Virgibacillus oceani</name>
    <dbReference type="NCBI Taxonomy" id="1479511"/>
    <lineage>
        <taxon>Bacteria</taxon>
        <taxon>Bacillati</taxon>
        <taxon>Bacillota</taxon>
        <taxon>Bacilli</taxon>
        <taxon>Bacillales</taxon>
        <taxon>Bacillaceae</taxon>
        <taxon>Virgibacillus</taxon>
    </lineage>
</organism>
<evidence type="ECO:0000313" key="2">
    <source>
        <dbReference type="Proteomes" id="UP000622860"/>
    </source>
</evidence>
<gene>
    <name evidence="1" type="primary">tsh</name>
    <name evidence="1" type="ORF">GCM10011398_05490</name>
</gene>
<name>A0A917H1A9_9BACI</name>
<reference evidence="1" key="1">
    <citation type="journal article" date="2014" name="Int. J. Syst. Evol. Microbiol.">
        <title>Complete genome sequence of Corynebacterium casei LMG S-19264T (=DSM 44701T), isolated from a smear-ripened cheese.</title>
        <authorList>
            <consortium name="US DOE Joint Genome Institute (JGI-PGF)"/>
            <person name="Walter F."/>
            <person name="Albersmeier A."/>
            <person name="Kalinowski J."/>
            <person name="Ruckert C."/>
        </authorList>
    </citation>
    <scope>NUCLEOTIDE SEQUENCE</scope>
    <source>
        <strain evidence="1">CGMCC 1.12754</strain>
    </source>
</reference>
<accession>A0A917H1A9</accession>
<dbReference type="RefSeq" id="WP_188453798.1">
    <property type="nucleotide sequence ID" value="NZ_BMFR01000001.1"/>
</dbReference>
<dbReference type="EMBL" id="BMFR01000001">
    <property type="protein sequence ID" value="GGG64770.1"/>
    <property type="molecule type" value="Genomic_DNA"/>
</dbReference>
<keyword evidence="2" id="KW-1185">Reference proteome</keyword>
<comment type="caution">
    <text evidence="1">The sequence shown here is derived from an EMBL/GenBank/DDBJ whole genome shotgun (WGS) entry which is preliminary data.</text>
</comment>
<dbReference type="AlphaFoldDB" id="A0A917H1A9"/>
<reference evidence="1" key="2">
    <citation type="submission" date="2020-09" db="EMBL/GenBank/DDBJ databases">
        <authorList>
            <person name="Sun Q."/>
            <person name="Zhou Y."/>
        </authorList>
    </citation>
    <scope>NUCLEOTIDE SEQUENCE</scope>
    <source>
        <strain evidence="1">CGMCC 1.12754</strain>
    </source>
</reference>
<proteinExistence type="predicted"/>